<protein>
    <recommendedName>
        <fullName evidence="9">BOS complex subunit TMEM147</fullName>
    </recommendedName>
    <alternativeName>
        <fullName evidence="10">Transmembrane protein 147</fullName>
    </alternativeName>
</protein>
<feature type="transmembrane region" description="Helical" evidence="11">
    <location>
        <begin position="6"/>
        <end position="23"/>
    </location>
</feature>
<evidence type="ECO:0000256" key="9">
    <source>
        <dbReference type="ARBA" id="ARBA00034846"/>
    </source>
</evidence>
<gene>
    <name evidence="12" type="ORF">TCNE_LOCUS10109</name>
</gene>
<dbReference type="InterPro" id="IPR019164">
    <property type="entry name" value="TMEM147"/>
</dbReference>
<keyword evidence="6 11" id="KW-1133">Transmembrane helix</keyword>
<sequence length="229" mass="25396">MTFFHFVNCIALAYAPFFIAYKYSGLSEYSSVWRCAQAALVYFLTQLGKMLVLATFFPASDGEGFDLVPELMKSSADIFDVIGLHVVITYLMAGKSEVRFLAAGLGWAFAHSVASRMVGFWVGARATAFHWKFIQMALESNIDLVFYIAMPALVWLFSRNDLQAGMKRVVIVLLTFCVFHVFVYQAGVVYLGLRSWLLLSVKAALTAGLAAATLVSYSSLGIHSNQYRS</sequence>
<evidence type="ECO:0000313" key="14">
    <source>
        <dbReference type="WBParaSite" id="TCNE_0001010901-mRNA-1"/>
    </source>
</evidence>
<proteinExistence type="inferred from homology"/>
<dbReference type="WBParaSite" id="TCNE_0001010901-mRNA-1">
    <property type="protein sequence ID" value="TCNE_0001010901-mRNA-1"/>
    <property type="gene ID" value="TCNE_0001010901"/>
</dbReference>
<reference evidence="14" key="1">
    <citation type="submission" date="2016-06" db="UniProtKB">
        <authorList>
            <consortium name="WormBaseParasite"/>
        </authorList>
    </citation>
    <scope>IDENTIFICATION</scope>
</reference>
<evidence type="ECO:0000256" key="10">
    <source>
        <dbReference type="ARBA" id="ARBA00034899"/>
    </source>
</evidence>
<evidence type="ECO:0000256" key="6">
    <source>
        <dbReference type="ARBA" id="ARBA00022989"/>
    </source>
</evidence>
<dbReference type="GO" id="GO:0005886">
    <property type="term" value="C:plasma membrane"/>
    <property type="evidence" value="ECO:0007669"/>
    <property type="project" value="UniProtKB-SubCell"/>
</dbReference>
<organism evidence="13 14">
    <name type="scientific">Toxocara canis</name>
    <name type="common">Canine roundworm</name>
    <dbReference type="NCBI Taxonomy" id="6265"/>
    <lineage>
        <taxon>Eukaryota</taxon>
        <taxon>Metazoa</taxon>
        <taxon>Ecdysozoa</taxon>
        <taxon>Nematoda</taxon>
        <taxon>Chromadorea</taxon>
        <taxon>Rhabditida</taxon>
        <taxon>Spirurina</taxon>
        <taxon>Ascaridomorpha</taxon>
        <taxon>Ascaridoidea</taxon>
        <taxon>Toxocaridae</taxon>
        <taxon>Toxocara</taxon>
    </lineage>
</organism>
<feature type="transmembrane region" description="Helical" evidence="11">
    <location>
        <begin position="100"/>
        <end position="121"/>
    </location>
</feature>
<feature type="transmembrane region" description="Helical" evidence="11">
    <location>
        <begin position="35"/>
        <end position="56"/>
    </location>
</feature>
<dbReference type="PANTHER" id="PTHR12869:SF0">
    <property type="entry name" value="BOS COMPLEX SUBUNIT TMEM147"/>
    <property type="match status" value="1"/>
</dbReference>
<dbReference type="GO" id="GO:0005789">
    <property type="term" value="C:endoplasmic reticulum membrane"/>
    <property type="evidence" value="ECO:0007669"/>
    <property type="project" value="UniProtKB-SubCell"/>
</dbReference>
<evidence type="ECO:0000256" key="3">
    <source>
        <dbReference type="ARBA" id="ARBA00022475"/>
    </source>
</evidence>
<keyword evidence="7 11" id="KW-0472">Membrane</keyword>
<feature type="transmembrane region" description="Helical" evidence="11">
    <location>
        <begin position="169"/>
        <end position="193"/>
    </location>
</feature>
<evidence type="ECO:0000313" key="13">
    <source>
        <dbReference type="Proteomes" id="UP000050794"/>
    </source>
</evidence>
<feature type="transmembrane region" description="Helical" evidence="11">
    <location>
        <begin position="199"/>
        <end position="220"/>
    </location>
</feature>
<evidence type="ECO:0000256" key="2">
    <source>
        <dbReference type="ARBA" id="ARBA00004651"/>
    </source>
</evidence>
<name>A0A183UNN9_TOXCA</name>
<dbReference type="EMBL" id="UYWY01020390">
    <property type="protein sequence ID" value="VDM41430.1"/>
    <property type="molecule type" value="Genomic_DNA"/>
</dbReference>
<accession>A0A183UNN9</accession>
<evidence type="ECO:0000256" key="11">
    <source>
        <dbReference type="SAM" id="Phobius"/>
    </source>
</evidence>
<feature type="transmembrane region" description="Helical" evidence="11">
    <location>
        <begin position="133"/>
        <end position="157"/>
    </location>
</feature>
<feature type="transmembrane region" description="Helical" evidence="11">
    <location>
        <begin position="76"/>
        <end position="93"/>
    </location>
</feature>
<evidence type="ECO:0000313" key="12">
    <source>
        <dbReference type="EMBL" id="VDM41430.1"/>
    </source>
</evidence>
<dbReference type="Pfam" id="PF09767">
    <property type="entry name" value="DUF2053"/>
    <property type="match status" value="1"/>
</dbReference>
<evidence type="ECO:0000256" key="1">
    <source>
        <dbReference type="ARBA" id="ARBA00004477"/>
    </source>
</evidence>
<keyword evidence="5" id="KW-0256">Endoplasmic reticulum</keyword>
<dbReference type="AlphaFoldDB" id="A0A183UNN9"/>
<evidence type="ECO:0000256" key="5">
    <source>
        <dbReference type="ARBA" id="ARBA00022824"/>
    </source>
</evidence>
<dbReference type="PANTHER" id="PTHR12869">
    <property type="entry name" value="SMALL SEVEN TRANSMEMBRANE DOMAIN-CONTAINING PROTEIN"/>
    <property type="match status" value="1"/>
</dbReference>
<evidence type="ECO:0000256" key="8">
    <source>
        <dbReference type="ARBA" id="ARBA00034739"/>
    </source>
</evidence>
<keyword evidence="4 11" id="KW-0812">Transmembrane</keyword>
<comment type="similarity">
    <text evidence="8">Belongs to the TMEM147 family.</text>
</comment>
<reference evidence="12 13" key="2">
    <citation type="submission" date="2018-11" db="EMBL/GenBank/DDBJ databases">
        <authorList>
            <consortium name="Pathogen Informatics"/>
        </authorList>
    </citation>
    <scope>NUCLEOTIDE SEQUENCE [LARGE SCALE GENOMIC DNA]</scope>
</reference>
<keyword evidence="13" id="KW-1185">Reference proteome</keyword>
<keyword evidence="3" id="KW-1003">Cell membrane</keyword>
<evidence type="ECO:0000256" key="4">
    <source>
        <dbReference type="ARBA" id="ARBA00022692"/>
    </source>
</evidence>
<comment type="subcellular location">
    <subcellularLocation>
        <location evidence="2">Cell membrane</location>
        <topology evidence="2">Multi-pass membrane protein</topology>
    </subcellularLocation>
    <subcellularLocation>
        <location evidence="1">Endoplasmic reticulum membrane</location>
        <topology evidence="1">Multi-pass membrane protein</topology>
    </subcellularLocation>
</comment>
<dbReference type="Proteomes" id="UP000050794">
    <property type="component" value="Unassembled WGS sequence"/>
</dbReference>
<evidence type="ECO:0000256" key="7">
    <source>
        <dbReference type="ARBA" id="ARBA00023136"/>
    </source>
</evidence>